<dbReference type="InterPro" id="IPR032816">
    <property type="entry name" value="VTT_dom"/>
</dbReference>
<evidence type="ECO:0000256" key="1">
    <source>
        <dbReference type="ARBA" id="ARBA00004651"/>
    </source>
</evidence>
<comment type="subcellular location">
    <subcellularLocation>
        <location evidence="1">Cell membrane</location>
        <topology evidence="1">Multi-pass membrane protein</topology>
    </subcellularLocation>
</comment>
<name>A0A974NQK1_PERPY</name>
<dbReference type="KEGG" id="ppsr:I6J18_10390"/>
<dbReference type="PANTHER" id="PTHR42709">
    <property type="entry name" value="ALKALINE PHOSPHATASE LIKE PROTEIN"/>
    <property type="match status" value="1"/>
</dbReference>
<evidence type="ECO:0000256" key="6">
    <source>
        <dbReference type="ARBA" id="ARBA00023136"/>
    </source>
</evidence>
<keyword evidence="5 7" id="KW-1133">Transmembrane helix</keyword>
<evidence type="ECO:0000256" key="2">
    <source>
        <dbReference type="ARBA" id="ARBA00010792"/>
    </source>
</evidence>
<reference evidence="9 10" key="1">
    <citation type="submission" date="2021-01" db="EMBL/GenBank/DDBJ databases">
        <title>FDA dAtabase for Regulatory Grade micrObial Sequences (FDA-ARGOS): Supporting development and validation of Infectious Disease Dx tests.</title>
        <authorList>
            <person name="Nelson B."/>
            <person name="Plummer A."/>
            <person name="Tallon L."/>
            <person name="Sadzewicz L."/>
            <person name="Zhao X."/>
            <person name="Boylan J."/>
            <person name="Ott S."/>
            <person name="Bowen H."/>
            <person name="Vavikolanu K."/>
            <person name="Mehta A."/>
            <person name="Aluvathingal J."/>
            <person name="Nadendla S."/>
            <person name="Myers T."/>
            <person name="Yan Y."/>
            <person name="Sichtig H."/>
        </authorList>
    </citation>
    <scope>NUCLEOTIDE SEQUENCE [LARGE SCALE GENOMIC DNA]</scope>
    <source>
        <strain evidence="9 10">FDAARGOS_1161</strain>
    </source>
</reference>
<keyword evidence="4 7" id="KW-0812">Transmembrane</keyword>
<proteinExistence type="inferred from homology"/>
<evidence type="ECO:0000313" key="9">
    <source>
        <dbReference type="EMBL" id="QQT02209.1"/>
    </source>
</evidence>
<feature type="transmembrane region" description="Helical" evidence="7">
    <location>
        <begin position="132"/>
        <end position="155"/>
    </location>
</feature>
<feature type="domain" description="VTT" evidence="8">
    <location>
        <begin position="29"/>
        <end position="155"/>
    </location>
</feature>
<organism evidence="9 10">
    <name type="scientific">Peribacillus psychrosaccharolyticus</name>
    <name type="common">Bacillus psychrosaccharolyticus</name>
    <dbReference type="NCBI Taxonomy" id="1407"/>
    <lineage>
        <taxon>Bacteria</taxon>
        <taxon>Bacillati</taxon>
        <taxon>Bacillota</taxon>
        <taxon>Bacilli</taxon>
        <taxon>Bacillales</taxon>
        <taxon>Bacillaceae</taxon>
        <taxon>Peribacillus</taxon>
    </lineage>
</organism>
<protein>
    <submittedName>
        <fullName evidence="9">DedA family protein</fullName>
    </submittedName>
</protein>
<dbReference type="InterPro" id="IPR051311">
    <property type="entry name" value="DedA_domain"/>
</dbReference>
<dbReference type="PANTHER" id="PTHR42709:SF6">
    <property type="entry name" value="UNDECAPRENYL PHOSPHATE TRANSPORTER A"/>
    <property type="match status" value="1"/>
</dbReference>
<gene>
    <name evidence="9" type="ORF">I6J18_10390</name>
</gene>
<evidence type="ECO:0000256" key="7">
    <source>
        <dbReference type="SAM" id="Phobius"/>
    </source>
</evidence>
<dbReference type="EMBL" id="CP068053">
    <property type="protein sequence ID" value="QQT02209.1"/>
    <property type="molecule type" value="Genomic_DNA"/>
</dbReference>
<dbReference type="GO" id="GO:0005886">
    <property type="term" value="C:plasma membrane"/>
    <property type="evidence" value="ECO:0007669"/>
    <property type="project" value="UniProtKB-SubCell"/>
</dbReference>
<evidence type="ECO:0000313" key="10">
    <source>
        <dbReference type="Proteomes" id="UP000595254"/>
    </source>
</evidence>
<dbReference type="Pfam" id="PF09335">
    <property type="entry name" value="VTT_dom"/>
    <property type="match status" value="1"/>
</dbReference>
<evidence type="ECO:0000256" key="5">
    <source>
        <dbReference type="ARBA" id="ARBA00022989"/>
    </source>
</evidence>
<feature type="transmembrane region" description="Helical" evidence="7">
    <location>
        <begin position="15"/>
        <end position="43"/>
    </location>
</feature>
<evidence type="ECO:0000256" key="4">
    <source>
        <dbReference type="ARBA" id="ARBA00022692"/>
    </source>
</evidence>
<feature type="transmembrane region" description="Helical" evidence="7">
    <location>
        <begin position="49"/>
        <end position="71"/>
    </location>
</feature>
<comment type="similarity">
    <text evidence="2">Belongs to the DedA family.</text>
</comment>
<evidence type="ECO:0000259" key="8">
    <source>
        <dbReference type="Pfam" id="PF09335"/>
    </source>
</evidence>
<keyword evidence="6 7" id="KW-0472">Membrane</keyword>
<feature type="transmembrane region" description="Helical" evidence="7">
    <location>
        <begin position="167"/>
        <end position="188"/>
    </location>
</feature>
<sequence length="200" mass="22417">MDSIVLQMIEAFKSLGYFGITLALTFEFIPAEVVLPLAGYWVYEGDRTLLLSILFGSIGGVTGPLTVYALGRFGGRPLILKYGKYFLIKEAQVDKADAFFQKYGGSIAFFGRFVPGVRTAVSLPCGMTKMNVWAFMGYTFLAMFPVTCVYVYLGYRLGPKWEEAGGIFAEYANYLIIPIVLIVVFMFVRHRKNKTKIVNK</sequence>
<keyword evidence="10" id="KW-1185">Reference proteome</keyword>
<evidence type="ECO:0000256" key="3">
    <source>
        <dbReference type="ARBA" id="ARBA00022475"/>
    </source>
</evidence>
<dbReference type="AlphaFoldDB" id="A0A974NQK1"/>
<accession>A0A974NQK1</accession>
<dbReference type="Proteomes" id="UP000595254">
    <property type="component" value="Chromosome"/>
</dbReference>
<dbReference type="RefSeq" id="WP_040376417.1">
    <property type="nucleotide sequence ID" value="NZ_CP068053.1"/>
</dbReference>
<keyword evidence="3" id="KW-1003">Cell membrane</keyword>